<dbReference type="GO" id="GO:0005576">
    <property type="term" value="C:extracellular region"/>
    <property type="evidence" value="ECO:0007669"/>
    <property type="project" value="UniProtKB-SubCell"/>
</dbReference>
<dbReference type="Proteomes" id="UP000027980">
    <property type="component" value="Chromosome"/>
</dbReference>
<dbReference type="InterPro" id="IPR011050">
    <property type="entry name" value="Pectin_lyase_fold/virulence"/>
</dbReference>
<keyword evidence="3" id="KW-0732">Signal</keyword>
<dbReference type="InterPro" id="IPR052052">
    <property type="entry name" value="Polysaccharide_Lyase_9"/>
</dbReference>
<dbReference type="HOGENOM" id="CLU_026896_0_0_9"/>
<feature type="domain" description="FERM" evidence="4">
    <location>
        <begin position="444"/>
        <end position="471"/>
    </location>
</feature>
<gene>
    <name evidence="5" type="ORF">GZ22_12435</name>
    <name evidence="6" type="ORF">SAMN04489762_3346</name>
</gene>
<evidence type="ECO:0000313" key="8">
    <source>
        <dbReference type="Proteomes" id="UP000199735"/>
    </source>
</evidence>
<dbReference type="SUPFAM" id="SSF51126">
    <property type="entry name" value="Pectin lyase-like"/>
    <property type="match status" value="1"/>
</dbReference>
<reference evidence="6 8" key="2">
    <citation type="submission" date="2016-10" db="EMBL/GenBank/DDBJ databases">
        <authorList>
            <person name="Varghese N."/>
            <person name="Submissions S."/>
        </authorList>
    </citation>
    <scope>NUCLEOTIDE SEQUENCE [LARGE SCALE GENOMIC DNA]</scope>
    <source>
        <strain evidence="6 8">DSM 21619</strain>
    </source>
</reference>
<evidence type="ECO:0000313" key="5">
    <source>
        <dbReference type="EMBL" id="AIF67370.1"/>
    </source>
</evidence>
<proteinExistence type="predicted"/>
<accession>A0A075LKV1</accession>
<dbReference type="OrthoDB" id="9795486at2"/>
<comment type="subcellular location">
    <subcellularLocation>
        <location evidence="1">Secreted</location>
    </subcellularLocation>
</comment>
<reference evidence="5 7" key="1">
    <citation type="submission" date="2014-07" db="EMBL/GenBank/DDBJ databases">
        <title>Complete genome sequence of a moderately halophilic bacterium Terribacillus aidingensis MP602, isolated from Cryptomeria fortunei in Tianmu mountain in China.</title>
        <authorList>
            <person name="Wang Y."/>
            <person name="Lu P."/>
            <person name="Zhang L."/>
        </authorList>
    </citation>
    <scope>NUCLEOTIDE SEQUENCE [LARGE SCALE GENOMIC DNA]</scope>
    <source>
        <strain evidence="5 7">MP602</strain>
    </source>
</reference>
<dbReference type="InterPro" id="IPR000299">
    <property type="entry name" value="FERM_domain"/>
</dbReference>
<evidence type="ECO:0000256" key="2">
    <source>
        <dbReference type="ARBA" id="ARBA00022525"/>
    </source>
</evidence>
<evidence type="ECO:0000313" key="6">
    <source>
        <dbReference type="EMBL" id="SEO03022.1"/>
    </source>
</evidence>
<accession>A0AAX2EJK4</accession>
<sequence>MRITILAAIVLCLIGVGIYSIASNNKKEVEAVTAPKQLFVATDGDDENEGTKEKPLRTIQAAVDQSTAGTTVYIRGGTYTDGFEVAHSGAKEAPVIIRNFEDEEVVISGKDKVMEEDTALVNVDSKRYITIQGLTVQDLNADSPDFAVMGILITGNSSNINIIQNHIHHIGNTSDEGNAHGIAVYGTGKMEQIRVMDNIVEDLTLGLSEAVVLNGNIDGFAVTGNTVRHNNNIGIDLIGYEGTSEDPDADYVRNGTVQGNVVHDNSSYGNPAYGEDYSAGGIYVDGAKDIKIKANTVFRNDLGIEATSEHKGQYADNIEITENNVYENNYTGISIGGYDEERGGTKNSSITYNVLFRNDTKDLDGGQLLLQHDITGNDISHNVFTSSKTGLFISNYFKSNSSNTMTRNVYDKEENRENSWVWKQEEYNDFAEYQEATGQEEDSAYIEVHYMDVSSKDFTLKEGTTAQAVID</sequence>
<evidence type="ECO:0000256" key="1">
    <source>
        <dbReference type="ARBA" id="ARBA00004613"/>
    </source>
</evidence>
<dbReference type="EMBL" id="CP008876">
    <property type="protein sequence ID" value="AIF67370.1"/>
    <property type="molecule type" value="Genomic_DNA"/>
</dbReference>
<dbReference type="InterPro" id="IPR012334">
    <property type="entry name" value="Pectin_lyas_fold"/>
</dbReference>
<dbReference type="RefSeq" id="WP_038562825.1">
    <property type="nucleotide sequence ID" value="NZ_CP008876.1"/>
</dbReference>
<dbReference type="GO" id="GO:0016837">
    <property type="term" value="F:carbon-oxygen lyase activity, acting on polysaccharides"/>
    <property type="evidence" value="ECO:0007669"/>
    <property type="project" value="TreeGrafter"/>
</dbReference>
<evidence type="ECO:0000259" key="4">
    <source>
        <dbReference type="PROSITE" id="PS50057"/>
    </source>
</evidence>
<dbReference type="PANTHER" id="PTHR40088:SF2">
    <property type="entry name" value="SECRETED SUGAR HYDROLASE"/>
    <property type="match status" value="1"/>
</dbReference>
<dbReference type="GeneID" id="34219976"/>
<name>A0A075LKV1_9BACI</name>
<dbReference type="Gene3D" id="2.160.20.10">
    <property type="entry name" value="Single-stranded right-handed beta-helix, Pectin lyase-like"/>
    <property type="match status" value="1"/>
</dbReference>
<dbReference type="AlphaFoldDB" id="A0A075LKV1"/>
<dbReference type="PANTHER" id="PTHR40088">
    <property type="entry name" value="PECTATE LYASE (EUROFUNG)"/>
    <property type="match status" value="1"/>
</dbReference>
<dbReference type="SMART" id="SM00710">
    <property type="entry name" value="PbH1"/>
    <property type="match status" value="6"/>
</dbReference>
<organism evidence="5 7">
    <name type="scientific">Terribacillus saccharophilus</name>
    <dbReference type="NCBI Taxonomy" id="361277"/>
    <lineage>
        <taxon>Bacteria</taxon>
        <taxon>Bacillati</taxon>
        <taxon>Bacillota</taxon>
        <taxon>Bacilli</taxon>
        <taxon>Bacillales</taxon>
        <taxon>Bacillaceae</taxon>
        <taxon>Terribacillus</taxon>
    </lineage>
</organism>
<evidence type="ECO:0000313" key="7">
    <source>
        <dbReference type="Proteomes" id="UP000027980"/>
    </source>
</evidence>
<dbReference type="KEGG" id="tap:GZ22_12435"/>
<protein>
    <recommendedName>
        <fullName evidence="4">FERM domain-containing protein</fullName>
    </recommendedName>
</protein>
<keyword evidence="2" id="KW-0964">Secreted</keyword>
<dbReference type="InterPro" id="IPR006626">
    <property type="entry name" value="PbH1"/>
</dbReference>
<dbReference type="PROSITE" id="PS50057">
    <property type="entry name" value="FERM_3"/>
    <property type="match status" value="1"/>
</dbReference>
<evidence type="ECO:0000256" key="3">
    <source>
        <dbReference type="ARBA" id="ARBA00022729"/>
    </source>
</evidence>
<dbReference type="Proteomes" id="UP000199735">
    <property type="component" value="Unassembled WGS sequence"/>
</dbReference>
<dbReference type="EMBL" id="FOCD01000005">
    <property type="protein sequence ID" value="SEO03022.1"/>
    <property type="molecule type" value="Genomic_DNA"/>
</dbReference>